<dbReference type="EMBL" id="MN738852">
    <property type="protein sequence ID" value="QHT28097.1"/>
    <property type="molecule type" value="Genomic_DNA"/>
</dbReference>
<dbReference type="SUPFAM" id="SSF53474">
    <property type="entry name" value="alpha/beta-Hydrolases"/>
    <property type="match status" value="1"/>
</dbReference>
<sequence>MIQLCLYFVMIIFGSCYAENTFNYDAIVNVSVNIAQASYCVDGNLNWDCPTCYSNNVLTNVIEKDSEQVIFGYNQDYNAIFISFRGSSNIENWLANIQFHQIQPYDDENLSVEKGFYNLFADLKPIIYETLQELSSKYATHNVLSTGHSLGGALATLFAFDNYYYNEEYNVIALMTFGSPRIGNHNFVTKFANYNMYSKRITHYYDMVPHVPQNLLHYYHIPNEVWYNENNDEYTICHDTNSPYTEDSKCSDSCSPTHCTSTSDHLYYLNVTMGSSGC</sequence>
<dbReference type="InterPro" id="IPR029058">
    <property type="entry name" value="AB_hydrolase_fold"/>
</dbReference>
<dbReference type="InterPro" id="IPR002921">
    <property type="entry name" value="Fungal_lipase-type"/>
</dbReference>
<protein>
    <recommendedName>
        <fullName evidence="1">Fungal lipase-type domain-containing protein</fullName>
    </recommendedName>
</protein>
<dbReference type="AlphaFoldDB" id="A0A6C0EFW3"/>
<organism evidence="2">
    <name type="scientific">viral metagenome</name>
    <dbReference type="NCBI Taxonomy" id="1070528"/>
    <lineage>
        <taxon>unclassified sequences</taxon>
        <taxon>metagenomes</taxon>
        <taxon>organismal metagenomes</taxon>
    </lineage>
</organism>
<dbReference type="PANTHER" id="PTHR45856">
    <property type="entry name" value="ALPHA/BETA-HYDROLASES SUPERFAMILY PROTEIN"/>
    <property type="match status" value="1"/>
</dbReference>
<dbReference type="CDD" id="cd00519">
    <property type="entry name" value="Lipase_3"/>
    <property type="match status" value="1"/>
</dbReference>
<dbReference type="Gene3D" id="3.40.50.1820">
    <property type="entry name" value="alpha/beta hydrolase"/>
    <property type="match status" value="1"/>
</dbReference>
<reference evidence="2" key="1">
    <citation type="journal article" date="2020" name="Nature">
        <title>Giant virus diversity and host interactions through global metagenomics.</title>
        <authorList>
            <person name="Schulz F."/>
            <person name="Roux S."/>
            <person name="Paez-Espino D."/>
            <person name="Jungbluth S."/>
            <person name="Walsh D.A."/>
            <person name="Denef V.J."/>
            <person name="McMahon K.D."/>
            <person name="Konstantinidis K.T."/>
            <person name="Eloe-Fadrosh E.A."/>
            <person name="Kyrpides N.C."/>
            <person name="Woyke T."/>
        </authorList>
    </citation>
    <scope>NUCLEOTIDE SEQUENCE</scope>
    <source>
        <strain evidence="2">GVMAG-M-3300001348-25</strain>
    </source>
</reference>
<name>A0A6C0EFW3_9ZZZZ</name>
<feature type="domain" description="Fungal lipase-type" evidence="1">
    <location>
        <begin position="81"/>
        <end position="213"/>
    </location>
</feature>
<evidence type="ECO:0000313" key="2">
    <source>
        <dbReference type="EMBL" id="QHT28097.1"/>
    </source>
</evidence>
<dbReference type="Pfam" id="PF01764">
    <property type="entry name" value="Lipase_3"/>
    <property type="match status" value="1"/>
</dbReference>
<evidence type="ECO:0000259" key="1">
    <source>
        <dbReference type="Pfam" id="PF01764"/>
    </source>
</evidence>
<accession>A0A6C0EFW3</accession>
<dbReference type="InterPro" id="IPR051218">
    <property type="entry name" value="Sec_MonoDiacylglyc_Lipase"/>
</dbReference>
<dbReference type="GO" id="GO:0006629">
    <property type="term" value="P:lipid metabolic process"/>
    <property type="evidence" value="ECO:0007669"/>
    <property type="project" value="InterPro"/>
</dbReference>
<dbReference type="PANTHER" id="PTHR45856:SF25">
    <property type="entry name" value="FUNGAL LIPASE-LIKE DOMAIN-CONTAINING PROTEIN"/>
    <property type="match status" value="1"/>
</dbReference>
<proteinExistence type="predicted"/>